<comment type="caution">
    <text evidence="2">The sequence shown here is derived from an EMBL/GenBank/DDBJ whole genome shotgun (WGS) entry which is preliminary data.</text>
</comment>
<feature type="compositionally biased region" description="Basic and acidic residues" evidence="1">
    <location>
        <begin position="430"/>
        <end position="439"/>
    </location>
</feature>
<dbReference type="GO" id="GO:0005737">
    <property type="term" value="C:cytoplasm"/>
    <property type="evidence" value="ECO:0007669"/>
    <property type="project" value="TreeGrafter"/>
</dbReference>
<protein>
    <recommendedName>
        <fullName evidence="4">Tetratricopeptide repeat protein 17</fullName>
    </recommendedName>
</protein>
<dbReference type="AlphaFoldDB" id="A0AAV8ZSU9"/>
<evidence type="ECO:0008006" key="4">
    <source>
        <dbReference type="Google" id="ProtNLM"/>
    </source>
</evidence>
<reference evidence="2" key="1">
    <citation type="journal article" date="2023" name="Insect Mol. Biol.">
        <title>Genome sequencing provides insights into the evolution of gene families encoding plant cell wall-degrading enzymes in longhorned beetles.</title>
        <authorList>
            <person name="Shin N.R."/>
            <person name="Okamura Y."/>
            <person name="Kirsch R."/>
            <person name="Pauchet Y."/>
        </authorList>
    </citation>
    <scope>NUCLEOTIDE SEQUENCE</scope>
    <source>
        <strain evidence="2">RBIC_L_NR</strain>
    </source>
</reference>
<evidence type="ECO:0000256" key="1">
    <source>
        <dbReference type="SAM" id="MobiDB-lite"/>
    </source>
</evidence>
<feature type="compositionally biased region" description="Basic and acidic residues" evidence="1">
    <location>
        <begin position="81"/>
        <end position="97"/>
    </location>
</feature>
<dbReference type="SUPFAM" id="SSF48452">
    <property type="entry name" value="TPR-like"/>
    <property type="match status" value="1"/>
</dbReference>
<dbReference type="Proteomes" id="UP001162156">
    <property type="component" value="Unassembled WGS sequence"/>
</dbReference>
<gene>
    <name evidence="2" type="ORF">NQ314_001822</name>
</gene>
<sequence>MWEHASFEYQYEGLHSESIDSSINERKIQRCVQKTSDNSKPIISCDSYNHIPEVDHLNLQNLFQYVENEKQKINDQISKTIEEKTNRQEDGSEEKKNSIKTPPVLYPKFPTTMPSTGNQYFDVTGWPTKEECLSWNLPVVEDDDLNLPLFLPPENKGYQIKKILSEYIDLEDGSQHELPWYPPVCDYPNVFGDKYIPSNERHKSAPRWVLATLASLYWRVRGNARRALDCLDLAFQIVPKDPTDVVLVSIGSMVYQLGFIEQAMKFATLAFKINYVEPSTNFLLALLHYSNNNPLLAMYYMKNVLRADSEYYDGHAETLLKTWGCRVKLGSYSPMKENNDIPIKEVCENKESFNTEGVMKNGLVVKVAILQDSDEDAALMEEKKIIQKMGKEATAKDQKVDYVTLKHGSIIRTKKEGRRINDDREDTEEKDSKEVKTDNTRHLKSAKKRFFQLPPKIRITLLPKLVQGKADGTCFIFSPTKDECDLCVGYRTKNRQETEHDIHNLKKEETRQEKQKEKGSQNRVFTLNLQSVLLYLVPKPVMKQTVDACGGSKRTNLGQTIISSLLAAEGSGDIEPDQSRLERMSDIPKNPNQHSEPTHALHMRLSLGEEHPTHEHAGLGDFYERMDNAVRDVKSKKGTIRQMAESCKILKFTIHDKVKGIHRLKHGHPPVLSTEEEVKLVAGILKSAGWGFSFLTSYLKPKLDKNDIESHKPYCTDVPRSASIVLDHLTQMILKNRLPSSPEKDLAELLGLMASDQKISIKELGAKIGLALKENTTSWVLATASAIYWRIIGNTEEAVTCIRLALAYVPPDRLDIPLIHLANLLNRVGFHADALDVAHLALKTHHNFVLNHFTVANIHISMGEFEKAVTFYRACLAFDSNFEPARVRLQAVLCTLLFDDANIRKQNDLTD</sequence>
<evidence type="ECO:0000313" key="2">
    <source>
        <dbReference type="EMBL" id="KAJ8969284.1"/>
    </source>
</evidence>
<dbReference type="EMBL" id="JANEYF010000559">
    <property type="protein sequence ID" value="KAJ8969284.1"/>
    <property type="molecule type" value="Genomic_DNA"/>
</dbReference>
<dbReference type="PANTHER" id="PTHR16091">
    <property type="entry name" value="TTC17 PROTEIN"/>
    <property type="match status" value="1"/>
</dbReference>
<keyword evidence="3" id="KW-1185">Reference proteome</keyword>
<dbReference type="InterPro" id="IPR052630">
    <property type="entry name" value="TTC17"/>
</dbReference>
<evidence type="ECO:0000313" key="3">
    <source>
        <dbReference type="Proteomes" id="UP001162156"/>
    </source>
</evidence>
<dbReference type="Gene3D" id="1.25.40.10">
    <property type="entry name" value="Tetratricopeptide repeat domain"/>
    <property type="match status" value="2"/>
</dbReference>
<accession>A0AAV8ZSU9</accession>
<feature type="region of interest" description="Disordered" evidence="1">
    <location>
        <begin position="415"/>
        <end position="439"/>
    </location>
</feature>
<name>A0AAV8ZSU9_9CUCU</name>
<feature type="region of interest" description="Disordered" evidence="1">
    <location>
        <begin position="498"/>
        <end position="519"/>
    </location>
</feature>
<feature type="region of interest" description="Disordered" evidence="1">
    <location>
        <begin position="81"/>
        <end position="108"/>
    </location>
</feature>
<dbReference type="GO" id="GO:0015629">
    <property type="term" value="C:actin cytoskeleton"/>
    <property type="evidence" value="ECO:0007669"/>
    <property type="project" value="TreeGrafter"/>
</dbReference>
<dbReference type="GO" id="GO:0030041">
    <property type="term" value="P:actin filament polymerization"/>
    <property type="evidence" value="ECO:0007669"/>
    <property type="project" value="TreeGrafter"/>
</dbReference>
<organism evidence="2 3">
    <name type="scientific">Rhamnusium bicolor</name>
    <dbReference type="NCBI Taxonomy" id="1586634"/>
    <lineage>
        <taxon>Eukaryota</taxon>
        <taxon>Metazoa</taxon>
        <taxon>Ecdysozoa</taxon>
        <taxon>Arthropoda</taxon>
        <taxon>Hexapoda</taxon>
        <taxon>Insecta</taxon>
        <taxon>Pterygota</taxon>
        <taxon>Neoptera</taxon>
        <taxon>Endopterygota</taxon>
        <taxon>Coleoptera</taxon>
        <taxon>Polyphaga</taxon>
        <taxon>Cucujiformia</taxon>
        <taxon>Chrysomeloidea</taxon>
        <taxon>Cerambycidae</taxon>
        <taxon>Lepturinae</taxon>
        <taxon>Rhagiini</taxon>
        <taxon>Rhamnusium</taxon>
    </lineage>
</organism>
<proteinExistence type="predicted"/>
<dbReference type="PANTHER" id="PTHR16091:SF1">
    <property type="entry name" value="TETRATRICOPEPTIDE REPEAT PROTEIN 17"/>
    <property type="match status" value="1"/>
</dbReference>
<dbReference type="InterPro" id="IPR011990">
    <property type="entry name" value="TPR-like_helical_dom_sf"/>
</dbReference>